<evidence type="ECO:0008006" key="4">
    <source>
        <dbReference type="Google" id="ProtNLM"/>
    </source>
</evidence>
<accession>A0A9X3CZ42</accession>
<protein>
    <recommendedName>
        <fullName evidence="4">Lipocalin-like domain-containing protein</fullName>
    </recommendedName>
</protein>
<dbReference type="EMBL" id="JAPJDA010000027">
    <property type="protein sequence ID" value="MCX2839413.1"/>
    <property type="molecule type" value="Genomic_DNA"/>
</dbReference>
<reference evidence="2" key="1">
    <citation type="submission" date="2022-11" db="EMBL/GenBank/DDBJ databases">
        <title>Salinimicrobium profundisediminis sp. nov., isolated from deep-sea sediment of the Mariana Trench.</title>
        <authorList>
            <person name="Fu H."/>
        </authorList>
    </citation>
    <scope>NUCLEOTIDE SEQUENCE</scope>
    <source>
        <strain evidence="2">MT39</strain>
    </source>
</reference>
<sequence>MKPKFFTLLFIFTFFGISCKDRKPTPSASGKKNHPTEQTESETELLKIDSTAVIAGLQGKWREPEYPYRLVYFKNSTVKFVEEGVAEEPEFQEFRILSQCLFDTNNMVGITARDTILVIPEDERCEKLSVTQDTLILSGYNSATSSNYHIIYIKQER</sequence>
<dbReference type="AlphaFoldDB" id="A0A9X3CZ42"/>
<name>A0A9X3CZ42_9FLAO</name>
<evidence type="ECO:0000313" key="3">
    <source>
        <dbReference type="Proteomes" id="UP001148482"/>
    </source>
</evidence>
<dbReference type="RefSeq" id="WP_266070775.1">
    <property type="nucleotide sequence ID" value="NZ_JAPJDA010000027.1"/>
</dbReference>
<keyword evidence="3" id="KW-1185">Reference proteome</keyword>
<feature type="region of interest" description="Disordered" evidence="1">
    <location>
        <begin position="23"/>
        <end position="43"/>
    </location>
</feature>
<evidence type="ECO:0000256" key="1">
    <source>
        <dbReference type="SAM" id="MobiDB-lite"/>
    </source>
</evidence>
<dbReference type="PROSITE" id="PS51257">
    <property type="entry name" value="PROKAR_LIPOPROTEIN"/>
    <property type="match status" value="1"/>
</dbReference>
<comment type="caution">
    <text evidence="2">The sequence shown here is derived from an EMBL/GenBank/DDBJ whole genome shotgun (WGS) entry which is preliminary data.</text>
</comment>
<evidence type="ECO:0000313" key="2">
    <source>
        <dbReference type="EMBL" id="MCX2839413.1"/>
    </source>
</evidence>
<organism evidence="2 3">
    <name type="scientific">Salinimicrobium profundisediminis</name>
    <dbReference type="NCBI Taxonomy" id="2994553"/>
    <lineage>
        <taxon>Bacteria</taxon>
        <taxon>Pseudomonadati</taxon>
        <taxon>Bacteroidota</taxon>
        <taxon>Flavobacteriia</taxon>
        <taxon>Flavobacteriales</taxon>
        <taxon>Flavobacteriaceae</taxon>
        <taxon>Salinimicrobium</taxon>
    </lineage>
</organism>
<dbReference type="Proteomes" id="UP001148482">
    <property type="component" value="Unassembled WGS sequence"/>
</dbReference>
<gene>
    <name evidence="2" type="ORF">OQ279_14765</name>
</gene>
<proteinExistence type="predicted"/>